<accession>A0A345ZBT4</accession>
<proteinExistence type="predicted"/>
<dbReference type="Pfam" id="PF03415">
    <property type="entry name" value="Peptidase_C11"/>
    <property type="match status" value="2"/>
</dbReference>
<protein>
    <recommendedName>
        <fullName evidence="4">Clostripain</fullName>
    </recommendedName>
</protein>
<dbReference type="KEGG" id="cdes:C0J27_03275"/>
<keyword evidence="3" id="KW-1185">Reference proteome</keyword>
<dbReference type="Gene3D" id="3.40.50.11970">
    <property type="match status" value="1"/>
</dbReference>
<dbReference type="PANTHER" id="PTHR37835:SF1">
    <property type="entry name" value="ALPHA-CLOSTRIPAIN"/>
    <property type="match status" value="1"/>
</dbReference>
<dbReference type="PANTHER" id="PTHR37835">
    <property type="entry name" value="ALPHA-CLOSTRIPAIN"/>
    <property type="match status" value="1"/>
</dbReference>
<feature type="signal peptide" evidence="1">
    <location>
        <begin position="1"/>
        <end position="23"/>
    </location>
</feature>
<dbReference type="EMBL" id="CP025544">
    <property type="protein sequence ID" value="AXK60751.1"/>
    <property type="molecule type" value="Genomic_DNA"/>
</dbReference>
<feature type="chain" id="PRO_5017054954" description="Clostripain" evidence="1">
    <location>
        <begin position="24"/>
        <end position="521"/>
    </location>
</feature>
<organism evidence="2 3">
    <name type="scientific">Candidatus Chromulinivorax destructor</name>
    <dbReference type="NCBI Taxonomy" id="2066483"/>
    <lineage>
        <taxon>Bacteria</taxon>
        <taxon>Candidatus Babelota</taxon>
        <taxon>Candidatus Babeliae</taxon>
        <taxon>Candidatus Babeliales</taxon>
        <taxon>Candidatus Chromulinivoraceae</taxon>
        <taxon>Candidatus Chromulinivorax</taxon>
    </lineage>
</organism>
<evidence type="ECO:0008006" key="4">
    <source>
        <dbReference type="Google" id="ProtNLM"/>
    </source>
</evidence>
<dbReference type="AlphaFoldDB" id="A0A345ZBT4"/>
<dbReference type="OrthoDB" id="5507507at2"/>
<keyword evidence="1" id="KW-0732">Signal</keyword>
<evidence type="ECO:0000256" key="1">
    <source>
        <dbReference type="SAM" id="SignalP"/>
    </source>
</evidence>
<reference evidence="2 3" key="1">
    <citation type="submission" date="2017-12" db="EMBL/GenBank/DDBJ databases">
        <title>Chromulinavorax destructans is a abundant pathogen of dominant heterotrophic picoflagllates.</title>
        <authorList>
            <person name="Deeg C.M."/>
            <person name="Zimmer M."/>
            <person name="Suttle C.A."/>
        </authorList>
    </citation>
    <scope>NUCLEOTIDE SEQUENCE [LARGE SCALE GENOMIC DNA]</scope>
    <source>
        <strain evidence="2 3">SeV1</strain>
    </source>
</reference>
<dbReference type="RefSeq" id="WP_115585766.1">
    <property type="nucleotide sequence ID" value="NZ_CP025544.1"/>
</dbReference>
<evidence type="ECO:0000313" key="3">
    <source>
        <dbReference type="Proteomes" id="UP000254834"/>
    </source>
</evidence>
<evidence type="ECO:0000313" key="2">
    <source>
        <dbReference type="EMBL" id="AXK60751.1"/>
    </source>
</evidence>
<sequence>MKNAKIYMLILCINLLHASHAITGDFDSTKAEISNLQISDPENILIYTSELLRLSLEQDKDQEYLNSATEEELLDLRTISAEKDCTLVVFMAANNDLYRFALKNIVQMEAVGSNQNINIIVQLHTPGANNPTKRYVIKKGKRLLVPAEGPALTTKLDSGDPETLIDCVEWAMKYYPAKNLIVNFWNHGSGCWDPGVLKTISTYDLFYMNSETNLLELDRSIEFIEHIEEQNNYNQNEAKKNQDTLDDNDYLESEKRGICFDETYKSYMSNQDLKYALSQIQNRILGGKKIAAVWFDACLMSMIEITNICKDHADYFMGSQDVEYASGSNYQLALSPFIDRSLSPKEFACHIVHSFEKAYQNITRDFTQSAIDLSLTGVIEENIELVAQQLVTAMQYQTDKSVFKMIQQSKSRPACTCFEEPSFIDIRHLYINLQANLGQINLNDKAKEATIKAELKFLLEKGINAINRAVIANTTGSNLSHACGISIYFPERNIFHSYPICSFARSNSWMNLLIQYLQQAR</sequence>
<dbReference type="InterPro" id="IPR005077">
    <property type="entry name" value="Peptidase_C11"/>
</dbReference>
<gene>
    <name evidence="2" type="ORF">C0J27_03275</name>
</gene>
<dbReference type="Proteomes" id="UP000254834">
    <property type="component" value="Chromosome"/>
</dbReference>
<name>A0A345ZBT4_9BACT</name>